<dbReference type="SUPFAM" id="SSF81296">
    <property type="entry name" value="E set domains"/>
    <property type="match status" value="1"/>
</dbReference>
<feature type="compositionally biased region" description="Low complexity" evidence="1">
    <location>
        <begin position="104"/>
        <end position="120"/>
    </location>
</feature>
<name>A0ABP0DGX6_9PEZI</name>
<gene>
    <name evidence="2" type="ORF">SEPCBS119000_002581</name>
</gene>
<dbReference type="InterPro" id="IPR014756">
    <property type="entry name" value="Ig_E-set"/>
</dbReference>
<sequence>MSSVQLSFSLRVSSSVRSVHLLGSWDHYAGQLPLTKDKSSTKSSSWKGAFRFQNNTLEPGNRYWYYYIIDGYHVSHNPSEKSTIEPTTGRELNILDVPKAKLPSSSHRSSKTSSSSSTSSTHKHSTSSHSSKDKKRSSHAEVAQGRPLSMSQIKCPKPHSPHATRNILSADFDFAELSKQFAATGLGESKHSDGSVYEGSYEQASGAYYIADHGVDCGSPVSPTDSELSYSSDDGSYFSRGTHSSQSGYSTPDSDYSSCTCERFGITRKGDRVRIDCGGIRCGYDHDCSSSEDERFA</sequence>
<evidence type="ECO:0008006" key="4">
    <source>
        <dbReference type="Google" id="ProtNLM"/>
    </source>
</evidence>
<comment type="caution">
    <text evidence="2">The sequence shown here is derived from an EMBL/GenBank/DDBJ whole genome shotgun (WGS) entry which is preliminary data.</text>
</comment>
<dbReference type="PANTHER" id="PTHR40625:SF2">
    <property type="entry name" value="GTP-BINDING PROTEIN ESDC"/>
    <property type="match status" value="1"/>
</dbReference>
<protein>
    <recommendedName>
        <fullName evidence="4">GTP-binding protein</fullName>
    </recommendedName>
</protein>
<feature type="compositionally biased region" description="Basic residues" evidence="1">
    <location>
        <begin position="121"/>
        <end position="137"/>
    </location>
</feature>
<dbReference type="Proteomes" id="UP001642502">
    <property type="component" value="Unassembled WGS sequence"/>
</dbReference>
<evidence type="ECO:0000256" key="1">
    <source>
        <dbReference type="SAM" id="MobiDB-lite"/>
    </source>
</evidence>
<feature type="region of interest" description="Disordered" evidence="1">
    <location>
        <begin position="99"/>
        <end position="162"/>
    </location>
</feature>
<dbReference type="InterPro" id="IPR013783">
    <property type="entry name" value="Ig-like_fold"/>
</dbReference>
<accession>A0ABP0DGX6</accession>
<dbReference type="EMBL" id="CAWUON010000028">
    <property type="protein sequence ID" value="CAK7267501.1"/>
    <property type="molecule type" value="Genomic_DNA"/>
</dbReference>
<dbReference type="Gene3D" id="2.60.40.10">
    <property type="entry name" value="Immunoglobulins"/>
    <property type="match status" value="1"/>
</dbReference>
<keyword evidence="3" id="KW-1185">Reference proteome</keyword>
<evidence type="ECO:0000313" key="3">
    <source>
        <dbReference type="Proteomes" id="UP001642502"/>
    </source>
</evidence>
<organism evidence="2 3">
    <name type="scientific">Sporothrix epigloea</name>
    <dbReference type="NCBI Taxonomy" id="1892477"/>
    <lineage>
        <taxon>Eukaryota</taxon>
        <taxon>Fungi</taxon>
        <taxon>Dikarya</taxon>
        <taxon>Ascomycota</taxon>
        <taxon>Pezizomycotina</taxon>
        <taxon>Sordariomycetes</taxon>
        <taxon>Sordariomycetidae</taxon>
        <taxon>Ophiostomatales</taxon>
        <taxon>Ophiostomataceae</taxon>
        <taxon>Sporothrix</taxon>
    </lineage>
</organism>
<evidence type="ECO:0000313" key="2">
    <source>
        <dbReference type="EMBL" id="CAK7267501.1"/>
    </source>
</evidence>
<reference evidence="2 3" key="1">
    <citation type="submission" date="2024-01" db="EMBL/GenBank/DDBJ databases">
        <authorList>
            <person name="Allen C."/>
            <person name="Tagirdzhanova G."/>
        </authorList>
    </citation>
    <scope>NUCLEOTIDE SEQUENCE [LARGE SCALE GENOMIC DNA]</scope>
    <source>
        <strain evidence="2 3">CBS 119000</strain>
    </source>
</reference>
<dbReference type="PANTHER" id="PTHR40625">
    <property type="entry name" value="GTP-BINDING PROTEIN ESDC-RELATED"/>
    <property type="match status" value="1"/>
</dbReference>
<proteinExistence type="predicted"/>